<dbReference type="InterPro" id="IPR029044">
    <property type="entry name" value="Nucleotide-diphossugar_trans"/>
</dbReference>
<reference evidence="8" key="1">
    <citation type="journal article" date="2019" name="Int. J. Syst. Evol. Microbiol.">
        <title>The Global Catalogue of Microorganisms (GCM) 10K type strain sequencing project: providing services to taxonomists for standard genome sequencing and annotation.</title>
        <authorList>
            <consortium name="The Broad Institute Genomics Platform"/>
            <consortium name="The Broad Institute Genome Sequencing Center for Infectious Disease"/>
            <person name="Wu L."/>
            <person name="Ma J."/>
        </authorList>
    </citation>
    <scope>NUCLEOTIDE SEQUENCE [LARGE SCALE GENOMIC DNA]</scope>
    <source>
        <strain evidence="8">JCM 16548</strain>
    </source>
</reference>
<evidence type="ECO:0000256" key="4">
    <source>
        <dbReference type="ARBA" id="ARBA00022679"/>
    </source>
</evidence>
<evidence type="ECO:0000313" key="7">
    <source>
        <dbReference type="EMBL" id="GAA3689581.1"/>
    </source>
</evidence>
<organism evidence="7 8">
    <name type="scientific">Microlunatus aurantiacus</name>
    <dbReference type="NCBI Taxonomy" id="446786"/>
    <lineage>
        <taxon>Bacteria</taxon>
        <taxon>Bacillati</taxon>
        <taxon>Actinomycetota</taxon>
        <taxon>Actinomycetes</taxon>
        <taxon>Propionibacteriales</taxon>
        <taxon>Propionibacteriaceae</taxon>
        <taxon>Microlunatus</taxon>
    </lineage>
</organism>
<protein>
    <submittedName>
        <fullName evidence="7">Glycosyltransferase</fullName>
    </submittedName>
</protein>
<comment type="similarity">
    <text evidence="2">Belongs to the glycosyltransferase 2 family.</text>
</comment>
<dbReference type="RefSeq" id="WP_344810233.1">
    <property type="nucleotide sequence ID" value="NZ_BAAAYX010000002.1"/>
</dbReference>
<dbReference type="PANTHER" id="PTHR43179">
    <property type="entry name" value="RHAMNOSYLTRANSFERASE WBBL"/>
    <property type="match status" value="1"/>
</dbReference>
<dbReference type="Gene3D" id="3.90.550.10">
    <property type="entry name" value="Spore Coat Polysaccharide Biosynthesis Protein SpsA, Chain A"/>
    <property type="match status" value="1"/>
</dbReference>
<dbReference type="Pfam" id="PF00535">
    <property type="entry name" value="Glycos_transf_2"/>
    <property type="match status" value="1"/>
</dbReference>
<dbReference type="Proteomes" id="UP001500051">
    <property type="component" value="Unassembled WGS sequence"/>
</dbReference>
<evidence type="ECO:0000313" key="8">
    <source>
        <dbReference type="Proteomes" id="UP001500051"/>
    </source>
</evidence>
<dbReference type="InterPro" id="IPR001173">
    <property type="entry name" value="Glyco_trans_2-like"/>
</dbReference>
<gene>
    <name evidence="7" type="ORF">GCM10022204_00250</name>
</gene>
<evidence type="ECO:0000256" key="5">
    <source>
        <dbReference type="SAM" id="MobiDB-lite"/>
    </source>
</evidence>
<keyword evidence="8" id="KW-1185">Reference proteome</keyword>
<comment type="pathway">
    <text evidence="1">Cell wall biogenesis; cell wall polysaccharide biosynthesis.</text>
</comment>
<feature type="region of interest" description="Disordered" evidence="5">
    <location>
        <begin position="116"/>
        <end position="144"/>
    </location>
</feature>
<dbReference type="EMBL" id="BAAAYX010000002">
    <property type="protein sequence ID" value="GAA3689581.1"/>
    <property type="molecule type" value="Genomic_DNA"/>
</dbReference>
<evidence type="ECO:0000256" key="3">
    <source>
        <dbReference type="ARBA" id="ARBA00022676"/>
    </source>
</evidence>
<name>A0ABP7CHF9_9ACTN</name>
<comment type="caution">
    <text evidence="7">The sequence shown here is derived from an EMBL/GenBank/DDBJ whole genome shotgun (WGS) entry which is preliminary data.</text>
</comment>
<dbReference type="SUPFAM" id="SSF53448">
    <property type="entry name" value="Nucleotide-diphospho-sugar transferases"/>
    <property type="match status" value="1"/>
</dbReference>
<accession>A0ABP7CHF9</accession>
<evidence type="ECO:0000259" key="6">
    <source>
        <dbReference type="Pfam" id="PF00535"/>
    </source>
</evidence>
<evidence type="ECO:0000256" key="1">
    <source>
        <dbReference type="ARBA" id="ARBA00004776"/>
    </source>
</evidence>
<proteinExistence type="inferred from homology"/>
<feature type="domain" description="Glycosyltransferase 2-like" evidence="6">
    <location>
        <begin position="19"/>
        <end position="160"/>
    </location>
</feature>
<dbReference type="PANTHER" id="PTHR43179:SF12">
    <property type="entry name" value="GALACTOFURANOSYLTRANSFERASE GLFT2"/>
    <property type="match status" value="1"/>
</dbReference>
<keyword evidence="3" id="KW-0328">Glycosyltransferase</keyword>
<keyword evidence="4" id="KW-0808">Transferase</keyword>
<evidence type="ECO:0000256" key="2">
    <source>
        <dbReference type="ARBA" id="ARBA00006739"/>
    </source>
</evidence>
<sequence length="292" mass="32588">MTAPGAPTRYGVVVLTMGKRRADLQRGLESLLEQRDVDLDIVVVGNGWQPTGLPDGVRAHGLPTNLGIPAGRNAGVALVSGDLLFFLDDDARLPTPTVLAELAELFRTDPTMGLVQPRVVDPDGRPAPRRWTPRLRASDPGRSSPAMSVWEGAVAMRREAFAYADGWPAPFWYAHEGIELAWRVWDGGWHVRYDGAIEVFHPAITPTRHPEFYRFQARNRVWLARRNLPLPVGLLYVLSWVLVGGIRLRTRSALRETVRGYQLGLTEECGVRRPMSWRTVARMTRAGHPPVI</sequence>